<gene>
    <name evidence="2" type="ORF">H6F99_12915</name>
</gene>
<reference evidence="2 3" key="1">
    <citation type="journal article" date="2020" name="ISME J.">
        <title>Comparative genomics reveals insights into cyanobacterial evolution and habitat adaptation.</title>
        <authorList>
            <person name="Chen M.Y."/>
            <person name="Teng W.K."/>
            <person name="Zhao L."/>
            <person name="Hu C.X."/>
            <person name="Zhou Y.K."/>
            <person name="Han B.P."/>
            <person name="Song L.R."/>
            <person name="Shu W.S."/>
        </authorList>
    </citation>
    <scope>NUCLEOTIDE SEQUENCE [LARGE SCALE GENOMIC DNA]</scope>
    <source>
        <strain evidence="2 3">FACHB-1040</strain>
    </source>
</reference>
<evidence type="ECO:0000313" key="2">
    <source>
        <dbReference type="EMBL" id="MBD2279163.1"/>
    </source>
</evidence>
<dbReference type="InterPro" id="IPR041578">
    <property type="entry name" value="PIN_8"/>
</dbReference>
<dbReference type="Proteomes" id="UP000606721">
    <property type="component" value="Unassembled WGS sequence"/>
</dbReference>
<organism evidence="2 3">
    <name type="scientific">Aphanizomenon flos-aquae FACHB-1040</name>
    <dbReference type="NCBI Taxonomy" id="2692887"/>
    <lineage>
        <taxon>Bacteria</taxon>
        <taxon>Bacillati</taxon>
        <taxon>Cyanobacteriota</taxon>
        <taxon>Cyanophyceae</taxon>
        <taxon>Nostocales</taxon>
        <taxon>Aphanizomenonaceae</taxon>
        <taxon>Aphanizomenon</taxon>
    </lineage>
</organism>
<protein>
    <submittedName>
        <fullName evidence="2">DUF4935 domain-containing protein</fullName>
    </submittedName>
</protein>
<dbReference type="Pfam" id="PF18476">
    <property type="entry name" value="PIN_8"/>
    <property type="match status" value="1"/>
</dbReference>
<name>A0ABR8BW57_APHFL</name>
<comment type="caution">
    <text evidence="2">The sequence shown here is derived from an EMBL/GenBank/DDBJ whole genome shotgun (WGS) entry which is preliminary data.</text>
</comment>
<evidence type="ECO:0000313" key="3">
    <source>
        <dbReference type="Proteomes" id="UP000606721"/>
    </source>
</evidence>
<proteinExistence type="predicted"/>
<dbReference type="EMBL" id="JACJQT010000030">
    <property type="protein sequence ID" value="MBD2279163.1"/>
    <property type="molecule type" value="Genomic_DNA"/>
</dbReference>
<evidence type="ECO:0000259" key="1">
    <source>
        <dbReference type="Pfam" id="PF18476"/>
    </source>
</evidence>
<feature type="domain" description="PIN like" evidence="1">
    <location>
        <begin position="24"/>
        <end position="260"/>
    </location>
</feature>
<keyword evidence="3" id="KW-1185">Reference proteome</keyword>
<accession>A0ABR8BW57</accession>
<sequence length="469" mass="54933">MRDLFPGHYQPTKQEFDELWKECIFSFDTNVLLHIYRYSPKTRERLFDILEKLQERIWIPHQVGYEFHKNRLNVISSQSNAYDKLVKILEDNLKIEKIGDLSKQLDQYEKDYNRHSTIEVNKKSGDIKTKIKELIKTVIESVKNDLQDSKENHPDLSKEDPFQNRMIEILNGRIGSPYPDLLNIYKLAEERFKYLIPPGYKDKDDRRKSVPDIYGDAILWLQLIDYAKSEKKPIIFVTDDDKEDWWLENGRKTISPRPELVQEMLTEAGVGFYMYSADRFLDYAQKFLELSEQPEVIEEAREIREQEKDIDSLSDIQDSANLEIISKALENIEKFQISTNSEIISKALENIEKFQISTNSEIISKALENIEKFQISTNSEIISKALENIEKFQISTNSEIISKALENIEKFQISTNSEIISKALENIEKFQISTNSEIISKALENIEKLKISTNSEIISKALENIRKYY</sequence>